<dbReference type="Gene3D" id="1.10.10.60">
    <property type="entry name" value="Homeodomain-like"/>
    <property type="match status" value="1"/>
</dbReference>
<dbReference type="PRINTS" id="PR00455">
    <property type="entry name" value="HTHTETR"/>
</dbReference>
<organism evidence="4 5">
    <name type="scientific">Rhodococcus daqingensis</name>
    <dbReference type="NCBI Taxonomy" id="2479363"/>
    <lineage>
        <taxon>Bacteria</taxon>
        <taxon>Bacillati</taxon>
        <taxon>Actinomycetota</taxon>
        <taxon>Actinomycetes</taxon>
        <taxon>Mycobacteriales</taxon>
        <taxon>Nocardiaceae</taxon>
        <taxon>Rhodococcus</taxon>
    </lineage>
</organism>
<evidence type="ECO:0000259" key="3">
    <source>
        <dbReference type="PROSITE" id="PS50977"/>
    </source>
</evidence>
<dbReference type="PANTHER" id="PTHR30055:SF226">
    <property type="entry name" value="HTH-TYPE TRANSCRIPTIONAL REGULATOR PKSA"/>
    <property type="match status" value="1"/>
</dbReference>
<dbReference type="Pfam" id="PF00440">
    <property type="entry name" value="TetR_N"/>
    <property type="match status" value="1"/>
</dbReference>
<evidence type="ECO:0000256" key="2">
    <source>
        <dbReference type="PROSITE-ProRule" id="PRU00335"/>
    </source>
</evidence>
<proteinExistence type="predicted"/>
<dbReference type="Gene3D" id="1.10.357.10">
    <property type="entry name" value="Tetracycline Repressor, domain 2"/>
    <property type="match status" value="1"/>
</dbReference>
<gene>
    <name evidence="4" type="ORF">ACFQS9_06720</name>
</gene>
<dbReference type="InterPro" id="IPR009057">
    <property type="entry name" value="Homeodomain-like_sf"/>
</dbReference>
<accession>A0ABW2RUT9</accession>
<dbReference type="Proteomes" id="UP001596484">
    <property type="component" value="Unassembled WGS sequence"/>
</dbReference>
<protein>
    <submittedName>
        <fullName evidence="4">TetR family transcriptional regulator</fullName>
    </submittedName>
</protein>
<keyword evidence="5" id="KW-1185">Reference proteome</keyword>
<dbReference type="RefSeq" id="WP_378402746.1">
    <property type="nucleotide sequence ID" value="NZ_JBHTCS010000009.1"/>
</dbReference>
<evidence type="ECO:0000256" key="1">
    <source>
        <dbReference type="ARBA" id="ARBA00023125"/>
    </source>
</evidence>
<feature type="DNA-binding region" description="H-T-H motif" evidence="2">
    <location>
        <begin position="29"/>
        <end position="48"/>
    </location>
</feature>
<feature type="domain" description="HTH tetR-type" evidence="3">
    <location>
        <begin position="6"/>
        <end position="66"/>
    </location>
</feature>
<dbReference type="EMBL" id="JBHTCS010000009">
    <property type="protein sequence ID" value="MFC7447577.1"/>
    <property type="molecule type" value="Genomic_DNA"/>
</dbReference>
<name>A0ABW2RUT9_9NOCA</name>
<comment type="caution">
    <text evidence="4">The sequence shown here is derived from an EMBL/GenBank/DDBJ whole genome shotgun (WGS) entry which is preliminary data.</text>
</comment>
<keyword evidence="1 2" id="KW-0238">DNA-binding</keyword>
<evidence type="ECO:0000313" key="5">
    <source>
        <dbReference type="Proteomes" id="UP001596484"/>
    </source>
</evidence>
<reference evidence="5" key="1">
    <citation type="journal article" date="2019" name="Int. J. Syst. Evol. Microbiol.">
        <title>The Global Catalogue of Microorganisms (GCM) 10K type strain sequencing project: providing services to taxonomists for standard genome sequencing and annotation.</title>
        <authorList>
            <consortium name="The Broad Institute Genomics Platform"/>
            <consortium name="The Broad Institute Genome Sequencing Center for Infectious Disease"/>
            <person name="Wu L."/>
            <person name="Ma J."/>
        </authorList>
    </citation>
    <scope>NUCLEOTIDE SEQUENCE [LARGE SCALE GENOMIC DNA]</scope>
    <source>
        <strain evidence="5">ICMP 19430</strain>
    </source>
</reference>
<dbReference type="InterPro" id="IPR050109">
    <property type="entry name" value="HTH-type_TetR-like_transc_reg"/>
</dbReference>
<dbReference type="PROSITE" id="PS50977">
    <property type="entry name" value="HTH_TETR_2"/>
    <property type="match status" value="1"/>
</dbReference>
<evidence type="ECO:0000313" key="4">
    <source>
        <dbReference type="EMBL" id="MFC7447577.1"/>
    </source>
</evidence>
<dbReference type="SUPFAM" id="SSF46689">
    <property type="entry name" value="Homeodomain-like"/>
    <property type="match status" value="1"/>
</dbReference>
<dbReference type="PANTHER" id="PTHR30055">
    <property type="entry name" value="HTH-TYPE TRANSCRIPTIONAL REGULATOR RUTR"/>
    <property type="match status" value="1"/>
</dbReference>
<sequence length="224" mass="25759">MPDDTDRFRLQVVSEALRLFSEKGYEATSVDEIAEAAGISRRTFFRQFRSKEDVVFADHEILLGQAQEYLAADHEDPWDAVCDAAMIVFERFSHWNDMATRRYAVVHEVPALRDREIVTGFRYERLFVEYLRRALPDEPDLAMVQFSASVTATHNYLLRRMVRDGAETTSQDLRAALADLRQGVGRRDHPAPDADGEMVVAVFPRGTAPRRVAELLRRRLEEDE</sequence>
<dbReference type="InterPro" id="IPR001647">
    <property type="entry name" value="HTH_TetR"/>
</dbReference>